<dbReference type="STRING" id="1166018.FAES_2304"/>
<protein>
    <submittedName>
        <fullName evidence="4">Uncharacterized protein</fullName>
    </submittedName>
</protein>
<proteinExistence type="predicted"/>
<dbReference type="AlphaFoldDB" id="I0K860"/>
<sequence>MKNTPKTDVVARQNTLRPSPFTVEHPEEIPGPDAEAQLTEVSAEENEIAQQLEALNQRRAEAAQKRQQAEATARQEKVDQRAALLEDAADWREIARTSPDEGRAKEYLRKARAAEAEATRLGVELNLIDPATVAEADTKPAPRPISTGNAIWLIIGLFLAFLGATYLVGQPIAQDPMNAIGQSMLVNAPLRGLLAFTLTFATFLVSVFFIRFCFPQFYRIWHNRVDSERSLESLIHEAPAWVVLACLLGLFYTFMQVFASYYQALYA</sequence>
<feature type="transmembrane region" description="Helical" evidence="3">
    <location>
        <begin position="190"/>
        <end position="218"/>
    </location>
</feature>
<organism evidence="4 5">
    <name type="scientific">Fibrella aestuarina BUZ 2</name>
    <dbReference type="NCBI Taxonomy" id="1166018"/>
    <lineage>
        <taxon>Bacteria</taxon>
        <taxon>Pseudomonadati</taxon>
        <taxon>Bacteroidota</taxon>
        <taxon>Cytophagia</taxon>
        <taxon>Cytophagales</taxon>
        <taxon>Spirosomataceae</taxon>
        <taxon>Fibrella</taxon>
    </lineage>
</organism>
<name>I0K860_9BACT</name>
<dbReference type="Proteomes" id="UP000011058">
    <property type="component" value="Chromosome"/>
</dbReference>
<feature type="compositionally biased region" description="Polar residues" evidence="2">
    <location>
        <begin position="1"/>
        <end position="17"/>
    </location>
</feature>
<evidence type="ECO:0000313" key="4">
    <source>
        <dbReference type="EMBL" id="CCH00313.1"/>
    </source>
</evidence>
<evidence type="ECO:0000313" key="5">
    <source>
        <dbReference type="Proteomes" id="UP000011058"/>
    </source>
</evidence>
<dbReference type="RefSeq" id="WP_015331412.1">
    <property type="nucleotide sequence ID" value="NC_020054.1"/>
</dbReference>
<keyword evidence="5" id="KW-1185">Reference proteome</keyword>
<keyword evidence="3" id="KW-0812">Transmembrane</keyword>
<reference evidence="4 5" key="1">
    <citation type="journal article" date="2012" name="J. Bacteriol.">
        <title>Genome Sequence of Fibrella aestuarina BUZ 2T, a Filamentous Marine Bacterium.</title>
        <authorList>
            <person name="Filippini M."/>
            <person name="Qi W."/>
            <person name="Blom J."/>
            <person name="Goesmann A."/>
            <person name="Smits T.H."/>
            <person name="Bagheri H.C."/>
        </authorList>
    </citation>
    <scope>NUCLEOTIDE SEQUENCE [LARGE SCALE GENOMIC DNA]</scope>
    <source>
        <strain evidence="5">BUZ 2T</strain>
    </source>
</reference>
<evidence type="ECO:0000256" key="1">
    <source>
        <dbReference type="SAM" id="Coils"/>
    </source>
</evidence>
<dbReference type="eggNOG" id="ENOG5032SCJ">
    <property type="taxonomic scope" value="Bacteria"/>
</dbReference>
<gene>
    <name evidence="4" type="ORF">FAES_2304</name>
</gene>
<dbReference type="KEGG" id="fae:FAES_2304"/>
<dbReference type="OrthoDB" id="963689at2"/>
<feature type="transmembrane region" description="Helical" evidence="3">
    <location>
        <begin position="150"/>
        <end position="169"/>
    </location>
</feature>
<feature type="region of interest" description="Disordered" evidence="2">
    <location>
        <begin position="1"/>
        <end position="31"/>
    </location>
</feature>
<keyword evidence="3" id="KW-0472">Membrane</keyword>
<evidence type="ECO:0000256" key="3">
    <source>
        <dbReference type="SAM" id="Phobius"/>
    </source>
</evidence>
<keyword evidence="1" id="KW-0175">Coiled coil</keyword>
<feature type="transmembrane region" description="Helical" evidence="3">
    <location>
        <begin position="238"/>
        <end position="262"/>
    </location>
</feature>
<dbReference type="HOGENOM" id="CLU_1041084_0_0_10"/>
<evidence type="ECO:0000256" key="2">
    <source>
        <dbReference type="SAM" id="MobiDB-lite"/>
    </source>
</evidence>
<feature type="coiled-coil region" evidence="1">
    <location>
        <begin position="38"/>
        <end position="79"/>
    </location>
</feature>
<dbReference type="EMBL" id="HE796683">
    <property type="protein sequence ID" value="CCH00313.1"/>
    <property type="molecule type" value="Genomic_DNA"/>
</dbReference>
<keyword evidence="3" id="KW-1133">Transmembrane helix</keyword>
<accession>I0K860</accession>